<dbReference type="PROSITE" id="PS00137">
    <property type="entry name" value="SUBTILASE_HIS"/>
    <property type="match status" value="1"/>
</dbReference>
<feature type="signal peptide" evidence="11">
    <location>
        <begin position="1"/>
        <end position="20"/>
    </location>
</feature>
<feature type="chain" id="PRO_5007898868" description="Peptidase S8/S53 domain-containing protein" evidence="11">
    <location>
        <begin position="21"/>
        <end position="999"/>
    </location>
</feature>
<dbReference type="Pfam" id="PF00082">
    <property type="entry name" value="Peptidase_S8"/>
    <property type="match status" value="1"/>
</dbReference>
<dbReference type="Gene3D" id="3.40.50.200">
    <property type="entry name" value="Peptidase S8/S53 domain"/>
    <property type="match status" value="2"/>
</dbReference>
<evidence type="ECO:0000256" key="2">
    <source>
        <dbReference type="ARBA" id="ARBA00022512"/>
    </source>
</evidence>
<evidence type="ECO:0000256" key="9">
    <source>
        <dbReference type="PROSITE-ProRule" id="PRU01240"/>
    </source>
</evidence>
<dbReference type="PROSITE" id="PS51892">
    <property type="entry name" value="SUBTILASE"/>
    <property type="match status" value="1"/>
</dbReference>
<dbReference type="GO" id="GO:0004252">
    <property type="term" value="F:serine-type endopeptidase activity"/>
    <property type="evidence" value="ECO:0007669"/>
    <property type="project" value="UniProtKB-UniRule"/>
</dbReference>
<dbReference type="GO" id="GO:0006508">
    <property type="term" value="P:proteolysis"/>
    <property type="evidence" value="ECO:0007669"/>
    <property type="project" value="UniProtKB-KW"/>
</dbReference>
<dbReference type="PROSITE" id="PS00136">
    <property type="entry name" value="SUBTILASE_ASP"/>
    <property type="match status" value="1"/>
</dbReference>
<reference evidence="15" key="1">
    <citation type="submission" date="2016-04" db="EMBL/GenBank/DDBJ databases">
        <authorList>
            <person name="Evans L.H."/>
            <person name="Alamgir A."/>
            <person name="Owens N."/>
            <person name="Weber N.D."/>
            <person name="Virtaneva K."/>
            <person name="Barbian K."/>
            <person name="Babar A."/>
            <person name="Rosenke K."/>
        </authorList>
    </citation>
    <scope>NUCLEOTIDE SEQUENCE [LARGE SCALE GENOMIC DNA]</scope>
    <source>
        <strain evidence="15">CBS 101.48</strain>
    </source>
</reference>
<evidence type="ECO:0000259" key="14">
    <source>
        <dbReference type="Pfam" id="PF06280"/>
    </source>
</evidence>
<gene>
    <name evidence="15" type="primary">ABSGL_03475.1 scaffold 4609</name>
</gene>
<dbReference type="InterPro" id="IPR023827">
    <property type="entry name" value="Peptidase_S8_Asp-AS"/>
</dbReference>
<keyword evidence="16" id="KW-1185">Reference proteome</keyword>
<dbReference type="PROSITE" id="PS00138">
    <property type="entry name" value="SUBTILASE_SER"/>
    <property type="match status" value="1"/>
</dbReference>
<dbReference type="InterPro" id="IPR000209">
    <property type="entry name" value="Peptidase_S8/S53_dom"/>
</dbReference>
<evidence type="ECO:0000256" key="3">
    <source>
        <dbReference type="ARBA" id="ARBA00022525"/>
    </source>
</evidence>
<accession>A0A168M4T2</accession>
<dbReference type="InterPro" id="IPR023828">
    <property type="entry name" value="Peptidase_S8_Ser-AS"/>
</dbReference>
<evidence type="ECO:0000256" key="7">
    <source>
        <dbReference type="ARBA" id="ARBA00022825"/>
    </source>
</evidence>
<feature type="active site" description="Charge relay system" evidence="8 9">
    <location>
        <position position="245"/>
    </location>
</feature>
<dbReference type="InterPro" id="IPR046450">
    <property type="entry name" value="PA_dom_sf"/>
</dbReference>
<evidence type="ECO:0000256" key="11">
    <source>
        <dbReference type="SAM" id="SignalP"/>
    </source>
</evidence>
<dbReference type="SUPFAM" id="SSF52025">
    <property type="entry name" value="PA domain"/>
    <property type="match status" value="1"/>
</dbReference>
<evidence type="ECO:0008006" key="17">
    <source>
        <dbReference type="Google" id="ProtNLM"/>
    </source>
</evidence>
<dbReference type="InterPro" id="IPR010435">
    <property type="entry name" value="C5a/SBT2-like_Fn3"/>
</dbReference>
<dbReference type="Gene3D" id="3.50.30.30">
    <property type="match status" value="1"/>
</dbReference>
<comment type="similarity">
    <text evidence="1 9 10">Belongs to the peptidase S8 family.</text>
</comment>
<evidence type="ECO:0000256" key="6">
    <source>
        <dbReference type="ARBA" id="ARBA00022801"/>
    </source>
</evidence>
<dbReference type="InterPro" id="IPR022398">
    <property type="entry name" value="Peptidase_S8_His-AS"/>
</dbReference>
<dbReference type="OMA" id="AINYGPM"/>
<keyword evidence="7 9" id="KW-0720">Serine protease</keyword>
<keyword evidence="5 11" id="KW-0732">Signal</keyword>
<keyword evidence="3" id="KW-0964">Secreted</keyword>
<dbReference type="InterPro" id="IPR003137">
    <property type="entry name" value="PA_domain"/>
</dbReference>
<dbReference type="PRINTS" id="PR00723">
    <property type="entry name" value="SUBTILISIN"/>
</dbReference>
<feature type="active site" description="Charge relay system" evidence="8 9">
    <location>
        <position position="191"/>
    </location>
</feature>
<keyword evidence="6 9" id="KW-0378">Hydrolase</keyword>
<feature type="domain" description="C5a peptidase/Subtilisin-like protease SBT2-like Fn3-like" evidence="14">
    <location>
        <begin position="690"/>
        <end position="814"/>
    </location>
</feature>
<evidence type="ECO:0000256" key="1">
    <source>
        <dbReference type="ARBA" id="ARBA00011073"/>
    </source>
</evidence>
<dbReference type="Proteomes" id="UP000078561">
    <property type="component" value="Unassembled WGS sequence"/>
</dbReference>
<dbReference type="Pfam" id="PF02225">
    <property type="entry name" value="PA"/>
    <property type="match status" value="1"/>
</dbReference>
<dbReference type="PANTHER" id="PTHR43806">
    <property type="entry name" value="PEPTIDASE S8"/>
    <property type="match status" value="1"/>
</dbReference>
<feature type="domain" description="Peptidase S8/S53" evidence="12">
    <location>
        <begin position="182"/>
        <end position="611"/>
    </location>
</feature>
<dbReference type="Gene3D" id="2.60.40.10">
    <property type="entry name" value="Immunoglobulins"/>
    <property type="match status" value="1"/>
</dbReference>
<dbReference type="CDD" id="cd00538">
    <property type="entry name" value="PA"/>
    <property type="match status" value="1"/>
</dbReference>
<dbReference type="InterPro" id="IPR036852">
    <property type="entry name" value="Peptidase_S8/S53_dom_sf"/>
</dbReference>
<proteinExistence type="inferred from homology"/>
<evidence type="ECO:0000313" key="16">
    <source>
        <dbReference type="Proteomes" id="UP000078561"/>
    </source>
</evidence>
<dbReference type="AlphaFoldDB" id="A0A168M4T2"/>
<dbReference type="InterPro" id="IPR013783">
    <property type="entry name" value="Ig-like_fold"/>
</dbReference>
<dbReference type="OrthoDB" id="10256524at2759"/>
<evidence type="ECO:0000256" key="4">
    <source>
        <dbReference type="ARBA" id="ARBA00022670"/>
    </source>
</evidence>
<feature type="domain" description="PA" evidence="13">
    <location>
        <begin position="396"/>
        <end position="496"/>
    </location>
</feature>
<sequence>MKTFISLLPLLLTCWSIVSAGIHDNDLPTSSLPPREAIPNTYLLEYVDSPDSHVHHLRLMSLLAPITQAIKVRQVYHNQHVFSGMSVQFDSDQPIRTFSKLLNIQPLLHSSLKRDSLQRRPTSIENNAWVKTIYPLYQVPQPDWTEEPMLASYAAAPTLPQRPFDDRISQTQTVHDKIGATGKDVLVCLLDSGVDYRHPALGGGIGADFKIKMGANLVDPNEDDKSLGHHLEKDDPMDPCPANGHGTHVAGIVAGLDPEMRFRGVAPNATLGMWRIFGCDTGASEDIVIQGLNMAHQAGCDIINLSLGVQNAWPEDAMAVVAERLSQQGVIVVTVAGNQGEAGAFLQNTPGTGKHVVSVASVDNSIFPTKVMNVDSIPDEPFVYELSSTTNSFPDGTLVALYNSSGMPTDGCSGADLKKLRDSDKVRGNILLVQRGTCTFDVKANYAHEYLGAVAILVYDEQEDSIDKEGVNTFAIKTKNNTIPVASIPRSLGQRLTRSQKEDIEDEIKTSSSSSLLPTHISFPPELFDELLSSALQVSPFSSAGPNYELDLKPNVAGIGGQIFSTLPLHLENYGSLGKGWGLRSGTSMAAPHVSGVLALLLEAFRENKQIKDHSLYLVEHLQNHASVPMKDGNKIPNHPLLQGAGLAQRKWMCPWIDILNPASDISLPPFFLTAYDAIMNPLHISPSQISFNDTASMSDYKTHTLQVTNHGTKELTLKVEHFSAKSLRPYSDAPHKDENRYTFSEPIGRGDAHVALKMSPRQLTLAPGETKPVQVQVQLPSPPYDYQMYGGYLQWILDDSENDKNVVQASVPYFGILGALHDLPIFDDGFPYLARADNITDVYTVADTFRLSLDRTNVPPPKESDDDKDDEIKVAGQEKAQSNVAMAGNPAVICRLLTATREIQGEIIDGKDNVVGYIPDFPVIYWERNRRKPEEYHRQFAWDGQIQAVAGIGAQKQSIRPGTFYIRMRALKLLGNYDDPKEWETWVSGPILVESSSP</sequence>
<dbReference type="Pfam" id="PF06280">
    <property type="entry name" value="fn3_5"/>
    <property type="match status" value="1"/>
</dbReference>
<dbReference type="SUPFAM" id="SSF52743">
    <property type="entry name" value="Subtilisin-like"/>
    <property type="match status" value="1"/>
</dbReference>
<keyword evidence="2" id="KW-0134">Cell wall</keyword>
<dbReference type="PANTHER" id="PTHR43806:SF66">
    <property type="entry name" value="SERIN ENDOPEPTIDASE"/>
    <property type="match status" value="1"/>
</dbReference>
<dbReference type="GO" id="GO:0016020">
    <property type="term" value="C:membrane"/>
    <property type="evidence" value="ECO:0007669"/>
    <property type="project" value="InterPro"/>
</dbReference>
<evidence type="ECO:0000259" key="12">
    <source>
        <dbReference type="Pfam" id="PF00082"/>
    </source>
</evidence>
<name>A0A168M4T2_ABSGL</name>
<evidence type="ECO:0000256" key="10">
    <source>
        <dbReference type="RuleBase" id="RU003355"/>
    </source>
</evidence>
<dbReference type="STRING" id="4829.A0A168M4T2"/>
<dbReference type="GO" id="GO:0005615">
    <property type="term" value="C:extracellular space"/>
    <property type="evidence" value="ECO:0007669"/>
    <property type="project" value="TreeGrafter"/>
</dbReference>
<evidence type="ECO:0000259" key="13">
    <source>
        <dbReference type="Pfam" id="PF02225"/>
    </source>
</evidence>
<dbReference type="InterPro" id="IPR015500">
    <property type="entry name" value="Peptidase_S8_subtilisin-rel"/>
</dbReference>
<keyword evidence="4 9" id="KW-0645">Protease</keyword>
<organism evidence="15">
    <name type="scientific">Absidia glauca</name>
    <name type="common">Pin mould</name>
    <dbReference type="NCBI Taxonomy" id="4829"/>
    <lineage>
        <taxon>Eukaryota</taxon>
        <taxon>Fungi</taxon>
        <taxon>Fungi incertae sedis</taxon>
        <taxon>Mucoromycota</taxon>
        <taxon>Mucoromycotina</taxon>
        <taxon>Mucoromycetes</taxon>
        <taxon>Mucorales</taxon>
        <taxon>Cunninghamellaceae</taxon>
        <taxon>Absidia</taxon>
    </lineage>
</organism>
<feature type="active site" description="Charge relay system" evidence="8 9">
    <location>
        <position position="588"/>
    </location>
</feature>
<dbReference type="EMBL" id="LT552047">
    <property type="protein sequence ID" value="SAL97948.1"/>
    <property type="molecule type" value="Genomic_DNA"/>
</dbReference>
<evidence type="ECO:0000313" key="15">
    <source>
        <dbReference type="EMBL" id="SAL97948.1"/>
    </source>
</evidence>
<evidence type="ECO:0000256" key="8">
    <source>
        <dbReference type="PIRSR" id="PIRSR615500-1"/>
    </source>
</evidence>
<dbReference type="InParanoid" id="A0A168M4T2"/>
<protein>
    <recommendedName>
        <fullName evidence="17">Peptidase S8/S53 domain-containing protein</fullName>
    </recommendedName>
</protein>
<dbReference type="InterPro" id="IPR050131">
    <property type="entry name" value="Peptidase_S8_subtilisin-like"/>
</dbReference>
<evidence type="ECO:0000256" key="5">
    <source>
        <dbReference type="ARBA" id="ARBA00022729"/>
    </source>
</evidence>